<evidence type="ECO:0000313" key="8">
    <source>
        <dbReference type="Ensembl" id="ENSNNAP00000013416.1"/>
    </source>
</evidence>
<dbReference type="PANTHER" id="PTHR16007:SF59">
    <property type="entry name" value="TRANSMEMBRANE PROTEIN 45B"/>
    <property type="match status" value="1"/>
</dbReference>
<comment type="similarity">
    <text evidence="2">Belongs to the TMEM45 family.</text>
</comment>
<feature type="transmembrane region" description="Helical" evidence="7">
    <location>
        <begin position="6"/>
        <end position="27"/>
    </location>
</feature>
<feature type="transmembrane region" description="Helical" evidence="7">
    <location>
        <begin position="152"/>
        <end position="171"/>
    </location>
</feature>
<accession>A0A8C6XF73</accession>
<dbReference type="GeneTree" id="ENSGT00940000157181"/>
<proteinExistence type="inferred from homology"/>
<feature type="transmembrane region" description="Helical" evidence="7">
    <location>
        <begin position="176"/>
        <end position="196"/>
    </location>
</feature>
<dbReference type="Ensembl" id="ENSNNAT00000014048.1">
    <property type="protein sequence ID" value="ENSNNAP00000013416.1"/>
    <property type="gene ID" value="ENSNNAG00000008836.1"/>
</dbReference>
<dbReference type="Proteomes" id="UP000694559">
    <property type="component" value="Unplaced"/>
</dbReference>
<feature type="transmembrane region" description="Helical" evidence="7">
    <location>
        <begin position="48"/>
        <end position="69"/>
    </location>
</feature>
<name>A0A8C6XF73_NAJNA</name>
<evidence type="ECO:0000256" key="6">
    <source>
        <dbReference type="ARBA" id="ARBA00039264"/>
    </source>
</evidence>
<feature type="transmembrane region" description="Helical" evidence="7">
    <location>
        <begin position="216"/>
        <end position="240"/>
    </location>
</feature>
<keyword evidence="3 7" id="KW-0812">Transmembrane</keyword>
<evidence type="ECO:0000256" key="3">
    <source>
        <dbReference type="ARBA" id="ARBA00022692"/>
    </source>
</evidence>
<keyword evidence="4 7" id="KW-1133">Transmembrane helix</keyword>
<sequence length="272" mass="31217">MGQFMGHVLPGIFFTLFGLWWSVKYSLKHISRTQKKNSYIQRNFKHVEITEGAVKVVLGLVGILGEQFVPDGPHFYLYRGQPRSWVKLMNWQHSTMYLFLLISGAVDIITYSTTLMPLGMDRFMLGIALFVEGFVFHYHISLRPMLDQHIHAMLLTAIFAAVATCFIQVFVHDNVILDLFLVCLALLHGTWLWQIGFVLYPPWGEPEWDLNDHSNLMFISMCFCWHFALAILITAVNYTLVYWKTEGGGRIGACALAVLGRFSKPYYSSKGY</sequence>
<dbReference type="Pfam" id="PF04819">
    <property type="entry name" value="DUF716"/>
    <property type="match status" value="1"/>
</dbReference>
<keyword evidence="9" id="KW-1185">Reference proteome</keyword>
<evidence type="ECO:0000256" key="4">
    <source>
        <dbReference type="ARBA" id="ARBA00022989"/>
    </source>
</evidence>
<protein>
    <recommendedName>
        <fullName evidence="6">Transmembrane protein 45B</fullName>
    </recommendedName>
</protein>
<keyword evidence="5 7" id="KW-0472">Membrane</keyword>
<feature type="transmembrane region" description="Helical" evidence="7">
    <location>
        <begin position="123"/>
        <end position="140"/>
    </location>
</feature>
<evidence type="ECO:0000256" key="7">
    <source>
        <dbReference type="SAM" id="Phobius"/>
    </source>
</evidence>
<evidence type="ECO:0000256" key="2">
    <source>
        <dbReference type="ARBA" id="ARBA00006948"/>
    </source>
</evidence>
<dbReference type="InterPro" id="IPR006904">
    <property type="entry name" value="DUF716"/>
</dbReference>
<reference evidence="8" key="1">
    <citation type="submission" date="2025-08" db="UniProtKB">
        <authorList>
            <consortium name="Ensembl"/>
        </authorList>
    </citation>
    <scope>IDENTIFICATION</scope>
</reference>
<dbReference type="InterPro" id="IPR042127">
    <property type="entry name" value="TMEM45"/>
</dbReference>
<reference evidence="8" key="2">
    <citation type="submission" date="2025-09" db="UniProtKB">
        <authorList>
            <consortium name="Ensembl"/>
        </authorList>
    </citation>
    <scope>IDENTIFICATION</scope>
</reference>
<evidence type="ECO:0000256" key="5">
    <source>
        <dbReference type="ARBA" id="ARBA00023136"/>
    </source>
</evidence>
<dbReference type="AlphaFoldDB" id="A0A8C6XF73"/>
<comment type="subcellular location">
    <subcellularLocation>
        <location evidence="1">Membrane</location>
        <topology evidence="1">Multi-pass membrane protein</topology>
    </subcellularLocation>
</comment>
<dbReference type="PANTHER" id="PTHR16007">
    <property type="entry name" value="EPIDIDYMAL MEMBRANE PROTEIN E9-RELATED"/>
    <property type="match status" value="1"/>
</dbReference>
<dbReference type="GO" id="GO:0016020">
    <property type="term" value="C:membrane"/>
    <property type="evidence" value="ECO:0007669"/>
    <property type="project" value="UniProtKB-SubCell"/>
</dbReference>
<organism evidence="8 9">
    <name type="scientific">Naja naja</name>
    <name type="common">Indian cobra</name>
    <dbReference type="NCBI Taxonomy" id="35670"/>
    <lineage>
        <taxon>Eukaryota</taxon>
        <taxon>Metazoa</taxon>
        <taxon>Chordata</taxon>
        <taxon>Craniata</taxon>
        <taxon>Vertebrata</taxon>
        <taxon>Euteleostomi</taxon>
        <taxon>Lepidosauria</taxon>
        <taxon>Squamata</taxon>
        <taxon>Bifurcata</taxon>
        <taxon>Unidentata</taxon>
        <taxon>Episquamata</taxon>
        <taxon>Toxicofera</taxon>
        <taxon>Serpentes</taxon>
        <taxon>Colubroidea</taxon>
        <taxon>Elapidae</taxon>
        <taxon>Elapinae</taxon>
        <taxon>Naja</taxon>
    </lineage>
</organism>
<evidence type="ECO:0000313" key="9">
    <source>
        <dbReference type="Proteomes" id="UP000694559"/>
    </source>
</evidence>
<feature type="transmembrane region" description="Helical" evidence="7">
    <location>
        <begin position="89"/>
        <end position="111"/>
    </location>
</feature>
<dbReference type="OrthoDB" id="551896at2759"/>
<evidence type="ECO:0000256" key="1">
    <source>
        <dbReference type="ARBA" id="ARBA00004141"/>
    </source>
</evidence>